<protein>
    <submittedName>
        <fullName evidence="1">Uncharacterized protein</fullName>
    </submittedName>
</protein>
<evidence type="ECO:0000313" key="2">
    <source>
        <dbReference type="Proteomes" id="UP000054544"/>
    </source>
</evidence>
<evidence type="ECO:0000313" key="1">
    <source>
        <dbReference type="EMBL" id="KJK73304.1"/>
    </source>
</evidence>
<dbReference type="AlphaFoldDB" id="A0A0D9NH52"/>
<proteinExistence type="predicted"/>
<organism evidence="1 2">
    <name type="scientific">Metarhizium anisopliae BRIP 53293</name>
    <dbReference type="NCBI Taxonomy" id="1291518"/>
    <lineage>
        <taxon>Eukaryota</taxon>
        <taxon>Fungi</taxon>
        <taxon>Dikarya</taxon>
        <taxon>Ascomycota</taxon>
        <taxon>Pezizomycotina</taxon>
        <taxon>Sordariomycetes</taxon>
        <taxon>Hypocreomycetidae</taxon>
        <taxon>Hypocreales</taxon>
        <taxon>Clavicipitaceae</taxon>
        <taxon>Metarhizium</taxon>
    </lineage>
</organism>
<dbReference type="EMBL" id="KE384998">
    <property type="protein sequence ID" value="KJK73304.1"/>
    <property type="molecule type" value="Genomic_DNA"/>
</dbReference>
<gene>
    <name evidence="1" type="ORF">H634G_11577</name>
</gene>
<dbReference type="Proteomes" id="UP000054544">
    <property type="component" value="Unassembled WGS sequence"/>
</dbReference>
<reference evidence="2" key="1">
    <citation type="journal article" date="2014" name="BMC Genomics">
        <title>The genome sequence of the biocontrol fungus Metarhizium anisopliae and comparative genomics of Metarhizium species.</title>
        <authorList>
            <person name="Pattemore J.A."/>
            <person name="Hane J.K."/>
            <person name="Williams A.H."/>
            <person name="Wilson B.A."/>
            <person name="Stodart B.J."/>
            <person name="Ash G.J."/>
        </authorList>
    </citation>
    <scope>NUCLEOTIDE SEQUENCE [LARGE SCALE GENOMIC DNA]</scope>
    <source>
        <strain evidence="2">BRIP 53293</strain>
    </source>
</reference>
<sequence length="57" mass="6058">CNPGYGAGQCLKQQPKDLPTLRAPPESTVQVPGSTIDVQVITSFINRGENFSLVALT</sequence>
<keyword evidence="2" id="KW-1185">Reference proteome</keyword>
<feature type="non-terminal residue" evidence="1">
    <location>
        <position position="1"/>
    </location>
</feature>
<accession>A0A0D9NH52</accession>
<name>A0A0D9NH52_METAN</name>